<organism evidence="1 2">
    <name type="scientific">Gordonia effusa NBRC 100432</name>
    <dbReference type="NCBI Taxonomy" id="1077974"/>
    <lineage>
        <taxon>Bacteria</taxon>
        <taxon>Bacillati</taxon>
        <taxon>Actinomycetota</taxon>
        <taxon>Actinomycetes</taxon>
        <taxon>Mycobacteriales</taxon>
        <taxon>Gordoniaceae</taxon>
        <taxon>Gordonia</taxon>
    </lineage>
</organism>
<reference evidence="1 2" key="1">
    <citation type="submission" date="2011-12" db="EMBL/GenBank/DDBJ databases">
        <title>Whole genome shotgun sequence of Gordonia effusa NBRC 100432.</title>
        <authorList>
            <person name="Yoshida I."/>
            <person name="Takarada H."/>
            <person name="Hosoyama A."/>
            <person name="Tsuchikane K."/>
            <person name="Katsumata H."/>
            <person name="Yamazaki S."/>
            <person name="Fujita N."/>
        </authorList>
    </citation>
    <scope>NUCLEOTIDE SEQUENCE [LARGE SCALE GENOMIC DNA]</scope>
    <source>
        <strain evidence="1 2">NBRC 100432</strain>
    </source>
</reference>
<protein>
    <submittedName>
        <fullName evidence="1">Uncharacterized protein</fullName>
    </submittedName>
</protein>
<dbReference type="Proteomes" id="UP000035034">
    <property type="component" value="Unassembled WGS sequence"/>
</dbReference>
<evidence type="ECO:0000313" key="2">
    <source>
        <dbReference type="Proteomes" id="UP000035034"/>
    </source>
</evidence>
<dbReference type="AlphaFoldDB" id="H0R5A2"/>
<comment type="caution">
    <text evidence="1">The sequence shown here is derived from an EMBL/GenBank/DDBJ whole genome shotgun (WGS) entry which is preliminary data.</text>
</comment>
<sequence>MMSFSVGDRVVTTIGEMSPFRDVENLPTPLVGKVVRVRGIDVRVEVTGPGNWAGETIEFTSDLLKHID</sequence>
<name>H0R5A2_9ACTN</name>
<gene>
    <name evidence="1" type="ORF">GOEFS_108_00130</name>
</gene>
<evidence type="ECO:0000313" key="1">
    <source>
        <dbReference type="EMBL" id="GAB20253.1"/>
    </source>
</evidence>
<dbReference type="STRING" id="1077974.GOEFS_108_00130"/>
<keyword evidence="2" id="KW-1185">Reference proteome</keyword>
<dbReference type="EMBL" id="BAEH01000108">
    <property type="protein sequence ID" value="GAB20253.1"/>
    <property type="molecule type" value="Genomic_DNA"/>
</dbReference>
<accession>H0R5A2</accession>
<proteinExistence type="predicted"/>